<dbReference type="EMBL" id="AGUD01000296">
    <property type="protein sequence ID" value="EHN09259.1"/>
    <property type="molecule type" value="Genomic_DNA"/>
</dbReference>
<protein>
    <recommendedName>
        <fullName evidence="1">DUF4872 domain-containing protein</fullName>
    </recommendedName>
</protein>
<keyword evidence="3" id="KW-1185">Reference proteome</keyword>
<dbReference type="Pfam" id="PF16169">
    <property type="entry name" value="DUF4872"/>
    <property type="match status" value="1"/>
</dbReference>
<organism evidence="2 3">
    <name type="scientific">Patulibacter medicamentivorans</name>
    <dbReference type="NCBI Taxonomy" id="1097667"/>
    <lineage>
        <taxon>Bacteria</taxon>
        <taxon>Bacillati</taxon>
        <taxon>Actinomycetota</taxon>
        <taxon>Thermoleophilia</taxon>
        <taxon>Solirubrobacterales</taxon>
        <taxon>Patulibacteraceae</taxon>
        <taxon>Patulibacter</taxon>
    </lineage>
</organism>
<comment type="caution">
    <text evidence="2">The sequence shown here is derived from an EMBL/GenBank/DDBJ whole genome shotgun (WGS) entry which is preliminary data.</text>
</comment>
<dbReference type="AlphaFoldDB" id="H0EAM5"/>
<dbReference type="Proteomes" id="UP000005143">
    <property type="component" value="Unassembled WGS sequence"/>
</dbReference>
<evidence type="ECO:0000259" key="1">
    <source>
        <dbReference type="Pfam" id="PF16169"/>
    </source>
</evidence>
<gene>
    <name evidence="2" type="ORF">PAI11_38990</name>
</gene>
<feature type="domain" description="DUF4872" evidence="1">
    <location>
        <begin position="15"/>
        <end position="118"/>
    </location>
</feature>
<name>H0EAM5_9ACTN</name>
<sequence>MRNMRHAGNPLAGLPGGTGLEGVAHLTRSYGDWPARFGDDLPDALGGLRVFIVKAGTGGAMFRSLQAGFLEEAAAQLEDGAVAEAGRRYRVLSDAWIALADAAGAGDHGAGIEPVAAIARLEGEAVAALEACA</sequence>
<accession>H0EAM5</accession>
<reference evidence="2 3" key="1">
    <citation type="journal article" date="2013" name="Biodegradation">
        <title>Quantitative proteomic analysis of ibuprofen-degrading Patulibacter sp. strain I11.</title>
        <authorList>
            <person name="Almeida B."/>
            <person name="Kjeldal H."/>
            <person name="Lolas I."/>
            <person name="Knudsen A.D."/>
            <person name="Carvalho G."/>
            <person name="Nielsen K.L."/>
            <person name="Barreto Crespo M.T."/>
            <person name="Stensballe A."/>
            <person name="Nielsen J.L."/>
        </authorList>
    </citation>
    <scope>NUCLEOTIDE SEQUENCE [LARGE SCALE GENOMIC DNA]</scope>
    <source>
        <strain evidence="2 3">I11</strain>
    </source>
</reference>
<dbReference type="InterPro" id="IPR032369">
    <property type="entry name" value="DUF4872"/>
</dbReference>
<evidence type="ECO:0000313" key="2">
    <source>
        <dbReference type="EMBL" id="EHN09259.1"/>
    </source>
</evidence>
<proteinExistence type="predicted"/>
<evidence type="ECO:0000313" key="3">
    <source>
        <dbReference type="Proteomes" id="UP000005143"/>
    </source>
</evidence>